<dbReference type="NCBIfam" id="TIGR01877">
    <property type="entry name" value="cas_cas6"/>
    <property type="match status" value="1"/>
</dbReference>
<accession>A0A9X6SRQ3</accession>
<dbReference type="InterPro" id="IPR049435">
    <property type="entry name" value="Cas_Cas6_C"/>
</dbReference>
<dbReference type="Pfam" id="PF01881">
    <property type="entry name" value="Cas_Cas6_C"/>
    <property type="match status" value="1"/>
</dbReference>
<comment type="similarity">
    <text evidence="1">Belongs to the CRISPR-associated protein Cas6/Cse3/CasE family.</text>
</comment>
<organism evidence="5 6">
    <name type="scientific">Bacillus cereus</name>
    <dbReference type="NCBI Taxonomy" id="1396"/>
    <lineage>
        <taxon>Bacteria</taxon>
        <taxon>Bacillati</taxon>
        <taxon>Bacillota</taxon>
        <taxon>Bacilli</taxon>
        <taxon>Bacillales</taxon>
        <taxon>Bacillaceae</taxon>
        <taxon>Bacillus</taxon>
        <taxon>Bacillus cereus group</taxon>
    </lineage>
</organism>
<evidence type="ECO:0000313" key="5">
    <source>
        <dbReference type="EMBL" id="PDZ93881.1"/>
    </source>
</evidence>
<name>A0A9X6SRQ3_BACCE</name>
<dbReference type="GO" id="GO:0003723">
    <property type="term" value="F:RNA binding"/>
    <property type="evidence" value="ECO:0007669"/>
    <property type="project" value="UniProtKB-KW"/>
</dbReference>
<evidence type="ECO:0000256" key="1">
    <source>
        <dbReference type="ARBA" id="ARBA00005937"/>
    </source>
</evidence>
<reference evidence="5 6" key="1">
    <citation type="submission" date="2017-09" db="EMBL/GenBank/DDBJ databases">
        <title>Large-scale bioinformatics analysis of Bacillus genomes uncovers conserved roles of natural products in bacterial physiology.</title>
        <authorList>
            <consortium name="Agbiome Team Llc"/>
            <person name="Bleich R.M."/>
            <person name="Grubbs K.J."/>
            <person name="Santa Maria K.C."/>
            <person name="Allen S.E."/>
            <person name="Farag S."/>
            <person name="Shank E.A."/>
            <person name="Bowers A."/>
        </authorList>
    </citation>
    <scope>NUCLEOTIDE SEQUENCE [LARGE SCALE GENOMIC DNA]</scope>
    <source>
        <strain evidence="5 6">AFS092789</strain>
    </source>
</reference>
<dbReference type="RefSeq" id="WP_098007476.1">
    <property type="nucleotide sequence ID" value="NZ_NVMX01000344.1"/>
</dbReference>
<dbReference type="Gene3D" id="3.30.70.1900">
    <property type="match status" value="1"/>
</dbReference>
<evidence type="ECO:0000256" key="2">
    <source>
        <dbReference type="ARBA" id="ARBA00022884"/>
    </source>
</evidence>
<dbReference type="Proteomes" id="UP000219922">
    <property type="component" value="Unassembled WGS sequence"/>
</dbReference>
<gene>
    <name evidence="5" type="primary">cas6</name>
    <name evidence="5" type="ORF">CON36_36840</name>
</gene>
<comment type="caution">
    <text evidence="5">The sequence shown here is derived from an EMBL/GenBank/DDBJ whole genome shotgun (WGS) entry which is preliminary data.</text>
</comment>
<dbReference type="InterPro" id="IPR010156">
    <property type="entry name" value="CRISPR-assoc_prot_Cas6"/>
</dbReference>
<dbReference type="PANTHER" id="PTHR36984">
    <property type="entry name" value="CRISPR-ASSOCIATED ENDORIBONUCLEASE CAS6 1"/>
    <property type="match status" value="1"/>
</dbReference>
<evidence type="ECO:0000256" key="3">
    <source>
        <dbReference type="ARBA" id="ARBA00023118"/>
    </source>
</evidence>
<keyword evidence="3" id="KW-0051">Antiviral defense</keyword>
<evidence type="ECO:0000259" key="4">
    <source>
        <dbReference type="Pfam" id="PF01881"/>
    </source>
</evidence>
<dbReference type="GO" id="GO:0051607">
    <property type="term" value="P:defense response to virus"/>
    <property type="evidence" value="ECO:0007669"/>
    <property type="project" value="UniProtKB-KW"/>
</dbReference>
<proteinExistence type="inferred from homology"/>
<keyword evidence="2" id="KW-0694">RNA-binding</keyword>
<dbReference type="AlphaFoldDB" id="A0A9X6SRQ3"/>
<dbReference type="EMBL" id="NVMX01000344">
    <property type="protein sequence ID" value="PDZ93881.1"/>
    <property type="molecule type" value="Genomic_DNA"/>
</dbReference>
<protein>
    <submittedName>
        <fullName evidence="5">CRISPR-associated endoribonuclease Cas6</fullName>
    </submittedName>
</protein>
<sequence length="231" mass="26651">MLVHELSVTAFLQQDMHHSESRQHIGSFLNCCMEEDKWLCDLHTSRKYKHYVFNNLYPIESDGTYKKGRVYLFRIRTTNQTFAEKMQRILRKGNHHFQVLAVELKVIKTPMIEELTTITPIIVTVDGKPWLSKNHSLMVLQEKLEANGIKKYKDFTGKDIPRDHNFIKMIHLGSRVPIATHYKGIKLLGHKMTIKINEDALSQEIGQLLLGSGIGEKNSSIGAGYCYAKYF</sequence>
<feature type="domain" description="CRISPR associated protein Cas6 C-terminal" evidence="4">
    <location>
        <begin position="107"/>
        <end position="220"/>
    </location>
</feature>
<evidence type="ECO:0000313" key="6">
    <source>
        <dbReference type="Proteomes" id="UP000219922"/>
    </source>
</evidence>
<dbReference type="GO" id="GO:0016788">
    <property type="term" value="F:hydrolase activity, acting on ester bonds"/>
    <property type="evidence" value="ECO:0007669"/>
    <property type="project" value="InterPro"/>
</dbReference>
<dbReference type="PANTHER" id="PTHR36984:SF1">
    <property type="entry name" value="CRISPR-ASSOCIATED ENDORIBONUCLEASE CAS6 1"/>
    <property type="match status" value="1"/>
</dbReference>